<dbReference type="Gene3D" id="2.60.40.420">
    <property type="entry name" value="Cupredoxins - blue copper proteins"/>
    <property type="match status" value="1"/>
</dbReference>
<evidence type="ECO:0000313" key="3">
    <source>
        <dbReference type="Proteomes" id="UP000287188"/>
    </source>
</evidence>
<accession>A0A402AXU6</accession>
<protein>
    <recommendedName>
        <fullName evidence="1">Plastocyanin-like domain-containing protein</fullName>
    </recommendedName>
</protein>
<evidence type="ECO:0000259" key="1">
    <source>
        <dbReference type="Pfam" id="PF07731"/>
    </source>
</evidence>
<dbReference type="EMBL" id="BIFS01000002">
    <property type="protein sequence ID" value="GCE23960.1"/>
    <property type="molecule type" value="Genomic_DNA"/>
</dbReference>
<evidence type="ECO:0000313" key="2">
    <source>
        <dbReference type="EMBL" id="GCE23960.1"/>
    </source>
</evidence>
<dbReference type="GO" id="GO:0005507">
    <property type="term" value="F:copper ion binding"/>
    <property type="evidence" value="ECO:0007669"/>
    <property type="project" value="InterPro"/>
</dbReference>
<comment type="caution">
    <text evidence="2">The sequence shown here is derived from an EMBL/GenBank/DDBJ whole genome shotgun (WGS) entry which is preliminary data.</text>
</comment>
<dbReference type="Proteomes" id="UP000287188">
    <property type="component" value="Unassembled WGS sequence"/>
</dbReference>
<dbReference type="InterPro" id="IPR008972">
    <property type="entry name" value="Cupredoxin"/>
</dbReference>
<dbReference type="AlphaFoldDB" id="A0A402AXU6"/>
<dbReference type="Pfam" id="PF07731">
    <property type="entry name" value="Cu-oxidase_2"/>
    <property type="match status" value="1"/>
</dbReference>
<dbReference type="OrthoDB" id="9757546at2"/>
<feature type="domain" description="Plastocyanin-like" evidence="1">
    <location>
        <begin position="1"/>
        <end position="60"/>
    </location>
</feature>
<keyword evidence="3" id="KW-1185">Reference proteome</keyword>
<gene>
    <name evidence="2" type="ORF">KDK_77600</name>
</gene>
<organism evidence="2 3">
    <name type="scientific">Dictyobacter kobayashii</name>
    <dbReference type="NCBI Taxonomy" id="2014872"/>
    <lineage>
        <taxon>Bacteria</taxon>
        <taxon>Bacillati</taxon>
        <taxon>Chloroflexota</taxon>
        <taxon>Ktedonobacteria</taxon>
        <taxon>Ktedonobacterales</taxon>
        <taxon>Dictyobacteraceae</taxon>
        <taxon>Dictyobacter</taxon>
    </lineage>
</organism>
<reference evidence="3" key="1">
    <citation type="submission" date="2018-12" db="EMBL/GenBank/DDBJ databases">
        <title>Tengunoibacter tsumagoiensis gen. nov., sp. nov., Dictyobacter kobayashii sp. nov., D. alpinus sp. nov., and D. joshuensis sp. nov. and description of Dictyobacteraceae fam. nov. within the order Ktedonobacterales isolated from Tengu-no-mugimeshi.</title>
        <authorList>
            <person name="Wang C.M."/>
            <person name="Zheng Y."/>
            <person name="Sakai Y."/>
            <person name="Toyoda A."/>
            <person name="Minakuchi Y."/>
            <person name="Abe K."/>
            <person name="Yokota A."/>
            <person name="Yabe S."/>
        </authorList>
    </citation>
    <scope>NUCLEOTIDE SEQUENCE [LARGE SCALE GENOMIC DNA]</scope>
    <source>
        <strain evidence="3">Uno11</strain>
    </source>
</reference>
<proteinExistence type="predicted"/>
<dbReference type="InterPro" id="IPR011706">
    <property type="entry name" value="Cu-oxidase_C"/>
</dbReference>
<dbReference type="SUPFAM" id="SSF49503">
    <property type="entry name" value="Cupredoxins"/>
    <property type="match status" value="1"/>
</dbReference>
<name>A0A402AXU6_9CHLR</name>
<dbReference type="GO" id="GO:0016491">
    <property type="term" value="F:oxidoreductase activity"/>
    <property type="evidence" value="ECO:0007669"/>
    <property type="project" value="InterPro"/>
</dbReference>
<sequence length="80" mass="8745">MHMHGGSFQIVAEDGHMLPQPITKDTVQVAPGETYDLVFNAWAPPGSVYPFHCHILAHLMNPGQTGEEMGGLITLIEYAK</sequence>